<dbReference type="InterPro" id="IPR017871">
    <property type="entry name" value="ABC_transporter-like_CS"/>
</dbReference>
<dbReference type="InterPro" id="IPR015854">
    <property type="entry name" value="ABC_transpr_LolD-like"/>
</dbReference>
<evidence type="ECO:0000313" key="4">
    <source>
        <dbReference type="EMBL" id="KJL39783.1"/>
    </source>
</evidence>
<dbReference type="SMART" id="SM00382">
    <property type="entry name" value="AAA"/>
    <property type="match status" value="1"/>
</dbReference>
<dbReference type="GO" id="GO:0005886">
    <property type="term" value="C:plasma membrane"/>
    <property type="evidence" value="ECO:0007669"/>
    <property type="project" value="TreeGrafter"/>
</dbReference>
<evidence type="ECO:0000256" key="1">
    <source>
        <dbReference type="ARBA" id="ARBA00022741"/>
    </source>
</evidence>
<accession>A0A0M2H6U5</accession>
<dbReference type="RefSeq" id="WP_045302653.1">
    <property type="nucleotide sequence ID" value="NZ_JYJA01000041.1"/>
</dbReference>
<comment type="caution">
    <text evidence="4">The sequence shown here is derived from an EMBL/GenBank/DDBJ whole genome shotgun (WGS) entry which is preliminary data.</text>
</comment>
<gene>
    <name evidence="4" type="primary">cysA_2</name>
    <name evidence="4" type="ORF">RS82_03992</name>
</gene>
<dbReference type="PATRIC" id="fig|69370.6.peg.4050"/>
<dbReference type="GO" id="GO:0022857">
    <property type="term" value="F:transmembrane transporter activity"/>
    <property type="evidence" value="ECO:0007669"/>
    <property type="project" value="TreeGrafter"/>
</dbReference>
<dbReference type="OrthoDB" id="5113678at2"/>
<dbReference type="GO" id="GO:0016887">
    <property type="term" value="F:ATP hydrolysis activity"/>
    <property type="evidence" value="ECO:0007669"/>
    <property type="project" value="InterPro"/>
</dbReference>
<dbReference type="InterPro" id="IPR003439">
    <property type="entry name" value="ABC_transporter-like_ATP-bd"/>
</dbReference>
<organism evidence="4 5">
    <name type="scientific">Microbacterium trichothecenolyticum</name>
    <name type="common">Aureobacterium trichothecenolyticum</name>
    <dbReference type="NCBI Taxonomy" id="69370"/>
    <lineage>
        <taxon>Bacteria</taxon>
        <taxon>Bacillati</taxon>
        <taxon>Actinomycetota</taxon>
        <taxon>Actinomycetes</taxon>
        <taxon>Micrococcales</taxon>
        <taxon>Microbacteriaceae</taxon>
        <taxon>Microbacterium</taxon>
    </lineage>
</organism>
<dbReference type="InterPro" id="IPR027417">
    <property type="entry name" value="P-loop_NTPase"/>
</dbReference>
<keyword evidence="4" id="KW-0378">Hydrolase</keyword>
<dbReference type="EMBL" id="JYJA01000041">
    <property type="protein sequence ID" value="KJL39783.1"/>
    <property type="molecule type" value="Genomic_DNA"/>
</dbReference>
<evidence type="ECO:0000259" key="3">
    <source>
        <dbReference type="PROSITE" id="PS50893"/>
    </source>
</evidence>
<dbReference type="InterPro" id="IPR003593">
    <property type="entry name" value="AAA+_ATPase"/>
</dbReference>
<dbReference type="Pfam" id="PF00005">
    <property type="entry name" value="ABC_tran"/>
    <property type="match status" value="1"/>
</dbReference>
<keyword evidence="2 4" id="KW-0067">ATP-binding</keyword>
<keyword evidence="1" id="KW-0547">Nucleotide-binding</keyword>
<dbReference type="Gene3D" id="3.40.50.300">
    <property type="entry name" value="P-loop containing nucleotide triphosphate hydrolases"/>
    <property type="match status" value="1"/>
</dbReference>
<dbReference type="SUPFAM" id="SSF52540">
    <property type="entry name" value="P-loop containing nucleoside triphosphate hydrolases"/>
    <property type="match status" value="1"/>
</dbReference>
<dbReference type="PANTHER" id="PTHR24220">
    <property type="entry name" value="IMPORT ATP-BINDING PROTEIN"/>
    <property type="match status" value="1"/>
</dbReference>
<dbReference type="GO" id="GO:0005524">
    <property type="term" value="F:ATP binding"/>
    <property type="evidence" value="ECO:0007669"/>
    <property type="project" value="UniProtKB-KW"/>
</dbReference>
<dbReference type="AlphaFoldDB" id="A0A0M2H6U5"/>
<dbReference type="Proteomes" id="UP000034098">
    <property type="component" value="Unassembled WGS sequence"/>
</dbReference>
<protein>
    <submittedName>
        <fullName evidence="4">Sulfate/thiosulfate import ATP-binding protein CysA</fullName>
        <ecNumber evidence="4">3.6.3.25</ecNumber>
    </submittedName>
</protein>
<proteinExistence type="predicted"/>
<name>A0A0M2H6U5_MICTR</name>
<dbReference type="PROSITE" id="PS50893">
    <property type="entry name" value="ABC_TRANSPORTER_2"/>
    <property type="match status" value="1"/>
</dbReference>
<evidence type="ECO:0000256" key="2">
    <source>
        <dbReference type="ARBA" id="ARBA00022840"/>
    </source>
</evidence>
<evidence type="ECO:0000313" key="5">
    <source>
        <dbReference type="Proteomes" id="UP000034098"/>
    </source>
</evidence>
<reference evidence="4 5" key="1">
    <citation type="submission" date="2015-02" db="EMBL/GenBank/DDBJ databases">
        <title>Draft genome sequences of ten Microbacterium spp. with emphasis on heavy metal contaminated environments.</title>
        <authorList>
            <person name="Corretto E."/>
        </authorList>
    </citation>
    <scope>NUCLEOTIDE SEQUENCE [LARGE SCALE GENOMIC DNA]</scope>
    <source>
        <strain evidence="4 5">DSM 8608</strain>
    </source>
</reference>
<feature type="domain" description="ABC transporter" evidence="3">
    <location>
        <begin position="11"/>
        <end position="259"/>
    </location>
</feature>
<dbReference type="PROSITE" id="PS00211">
    <property type="entry name" value="ABC_TRANSPORTER_1"/>
    <property type="match status" value="1"/>
</dbReference>
<sequence>MTHRRDADVAIDCSDLSIARSSRGGPPKRVVDGVSFRLPHGGILALMGPTGSGKSSLAAVLAGADEPGLAVVGGRGTVEGVAVRRRGRAHRYLTYYAGYVPQAAGAHLPARLTVAEVIGEPITSRDRHVSARALAVRVASLLDELMLPLGAAPKYPYELSAGMRQRVALARALVLQPRVLIADEPFANMDVEVRKAAREAVLRRRRELDMAALVVTNEPEVVSELDADVLVLRAGHAVAFGHGTQDLLWTPDGRADRRVVNY</sequence>
<keyword evidence="5" id="KW-1185">Reference proteome</keyword>
<dbReference type="EC" id="3.6.3.25" evidence="4"/>